<dbReference type="GO" id="GO:0047617">
    <property type="term" value="F:fatty acyl-CoA hydrolase activity"/>
    <property type="evidence" value="ECO:0007669"/>
    <property type="project" value="TreeGrafter"/>
</dbReference>
<dbReference type="InterPro" id="IPR050563">
    <property type="entry name" value="4-hydroxybenzoyl-CoA_TE"/>
</dbReference>
<dbReference type="Gene3D" id="3.10.129.10">
    <property type="entry name" value="Hotdog Thioesterase"/>
    <property type="match status" value="1"/>
</dbReference>
<dbReference type="SUPFAM" id="SSF54637">
    <property type="entry name" value="Thioesterase/thiol ester dehydrase-isomerase"/>
    <property type="match status" value="1"/>
</dbReference>
<evidence type="ECO:0000313" key="2">
    <source>
        <dbReference type="Proteomes" id="UP000024001"/>
    </source>
</evidence>
<dbReference type="PATRIC" id="fig|273677.3.peg.435"/>
<dbReference type="eggNOG" id="COG0824">
    <property type="taxonomic scope" value="Bacteria"/>
</dbReference>
<comment type="caution">
    <text evidence="1">The sequence shown here is derived from an EMBL/GenBank/DDBJ whole genome shotgun (WGS) entry which is preliminary data.</text>
</comment>
<dbReference type="RefSeq" id="WP_036309103.1">
    <property type="nucleotide sequence ID" value="NZ_JFYO01000001.1"/>
</dbReference>
<dbReference type="EMBL" id="JFYO01000001">
    <property type="protein sequence ID" value="EZP29820.1"/>
    <property type="molecule type" value="Genomic_DNA"/>
</dbReference>
<dbReference type="AlphaFoldDB" id="A0A031G1Q3"/>
<organism evidence="1 2">
    <name type="scientific">Microbacterium oleivorans</name>
    <dbReference type="NCBI Taxonomy" id="273677"/>
    <lineage>
        <taxon>Bacteria</taxon>
        <taxon>Bacillati</taxon>
        <taxon>Actinomycetota</taxon>
        <taxon>Actinomycetes</taxon>
        <taxon>Micrococcales</taxon>
        <taxon>Microbacteriaceae</taxon>
        <taxon>Microbacterium</taxon>
    </lineage>
</organism>
<accession>A0A031G1Q3</accession>
<dbReference type="PANTHER" id="PTHR31793:SF24">
    <property type="entry name" value="LONG-CHAIN ACYL-COA THIOESTERASE FADM"/>
    <property type="match status" value="1"/>
</dbReference>
<dbReference type="PANTHER" id="PTHR31793">
    <property type="entry name" value="4-HYDROXYBENZOYL-COA THIOESTERASE FAMILY MEMBER"/>
    <property type="match status" value="1"/>
</dbReference>
<dbReference type="InterPro" id="IPR029069">
    <property type="entry name" value="HotDog_dom_sf"/>
</dbReference>
<gene>
    <name evidence="1" type="ORF">BW34_00446</name>
</gene>
<dbReference type="OrthoDB" id="9799036at2"/>
<dbReference type="Pfam" id="PF13279">
    <property type="entry name" value="4HBT_2"/>
    <property type="match status" value="1"/>
</dbReference>
<sequence>MTDARIRVPIHLRWGDLDAYNHVNNAAMLKLLEEARVRAFWVPGAGERVVPTAVIDASHGAAHLTLIARQEIEYLAPVPYQRDPIDVQMWFGKIGGSSAEVNYEVFTPEGQQPQTLYARASTVIVQVDAVTGRPVRLSSETRSAWEPFVGEPLPPLGRR</sequence>
<dbReference type="CDD" id="cd00586">
    <property type="entry name" value="4HBT"/>
    <property type="match status" value="1"/>
</dbReference>
<evidence type="ECO:0000313" key="1">
    <source>
        <dbReference type="EMBL" id="EZP29820.1"/>
    </source>
</evidence>
<protein>
    <submittedName>
        <fullName evidence="1">Thioesterase superfamily protein</fullName>
    </submittedName>
</protein>
<reference evidence="1 2" key="1">
    <citation type="submission" date="2014-03" db="EMBL/GenBank/DDBJ databases">
        <title>Draft Genome Sequences of 13 Willow Endophytes.</title>
        <authorList>
            <person name="Gan H.Y."/>
            <person name="Gan H.M."/>
            <person name="Savka M.A."/>
            <person name="Hudson A.O."/>
        </authorList>
    </citation>
    <scope>NUCLEOTIDE SEQUENCE [LARGE SCALE GENOMIC DNA]</scope>
    <source>
        <strain evidence="1 2">RIT293</strain>
    </source>
</reference>
<proteinExistence type="predicted"/>
<dbReference type="Proteomes" id="UP000024001">
    <property type="component" value="Unassembled WGS sequence"/>
</dbReference>
<name>A0A031G1Q3_9MICO</name>
<keyword evidence="2" id="KW-1185">Reference proteome</keyword>